<organism evidence="8 9">
    <name type="scientific">Quadrisphaera setariae</name>
    <dbReference type="NCBI Taxonomy" id="2593304"/>
    <lineage>
        <taxon>Bacteria</taxon>
        <taxon>Bacillati</taxon>
        <taxon>Actinomycetota</taxon>
        <taxon>Actinomycetes</taxon>
        <taxon>Kineosporiales</taxon>
        <taxon>Kineosporiaceae</taxon>
        <taxon>Quadrisphaera</taxon>
    </lineage>
</organism>
<comment type="subcellular location">
    <subcellularLocation>
        <location evidence="1">Cell envelope</location>
    </subcellularLocation>
</comment>
<dbReference type="GO" id="GO:0030313">
    <property type="term" value="C:cell envelope"/>
    <property type="evidence" value="ECO:0007669"/>
    <property type="project" value="UniProtKB-SubCell"/>
</dbReference>
<evidence type="ECO:0000256" key="3">
    <source>
        <dbReference type="ARBA" id="ARBA00022729"/>
    </source>
</evidence>
<evidence type="ECO:0000256" key="4">
    <source>
        <dbReference type="ARBA" id="ARBA00023008"/>
    </source>
</evidence>
<feature type="transmembrane region" description="Helical" evidence="6">
    <location>
        <begin position="211"/>
        <end position="230"/>
    </location>
</feature>
<keyword evidence="4" id="KW-0186">Copper</keyword>
<dbReference type="PANTHER" id="PTHR34820">
    <property type="entry name" value="INNER MEMBRANE PROTEIN YEBZ"/>
    <property type="match status" value="1"/>
</dbReference>
<name>A0A5C8Z2U6_9ACTN</name>
<dbReference type="Proteomes" id="UP000321234">
    <property type="component" value="Unassembled WGS sequence"/>
</dbReference>
<dbReference type="GO" id="GO:0005507">
    <property type="term" value="F:copper ion binding"/>
    <property type="evidence" value="ECO:0007669"/>
    <property type="project" value="InterPro"/>
</dbReference>
<keyword evidence="6" id="KW-0812">Transmembrane</keyword>
<dbReference type="GO" id="GO:0042597">
    <property type="term" value="C:periplasmic space"/>
    <property type="evidence" value="ECO:0007669"/>
    <property type="project" value="InterPro"/>
</dbReference>
<dbReference type="InterPro" id="IPR014756">
    <property type="entry name" value="Ig_E-set"/>
</dbReference>
<dbReference type="AlphaFoldDB" id="A0A5C8Z2U6"/>
<dbReference type="GO" id="GO:0005886">
    <property type="term" value="C:plasma membrane"/>
    <property type="evidence" value="ECO:0007669"/>
    <property type="project" value="TreeGrafter"/>
</dbReference>
<accession>A0A5C8Z2U6</accession>
<feature type="region of interest" description="Disordered" evidence="5">
    <location>
        <begin position="144"/>
        <end position="202"/>
    </location>
</feature>
<gene>
    <name evidence="8" type="ORF">FMM08_19645</name>
</gene>
<reference evidence="8 9" key="1">
    <citation type="submission" date="2019-07" db="EMBL/GenBank/DDBJ databases">
        <title>Quadrisphaera sp. strain DD2A genome sequencing and assembly.</title>
        <authorList>
            <person name="Kim I."/>
        </authorList>
    </citation>
    <scope>NUCLEOTIDE SEQUENCE [LARGE SCALE GENOMIC DNA]</scope>
    <source>
        <strain evidence="8 9">DD2A</strain>
    </source>
</reference>
<evidence type="ECO:0000256" key="5">
    <source>
        <dbReference type="SAM" id="MobiDB-lite"/>
    </source>
</evidence>
<dbReference type="InterPro" id="IPR032694">
    <property type="entry name" value="CopC/D"/>
</dbReference>
<evidence type="ECO:0000256" key="2">
    <source>
        <dbReference type="ARBA" id="ARBA00022723"/>
    </source>
</evidence>
<dbReference type="InterPro" id="IPR007348">
    <property type="entry name" value="CopC_dom"/>
</dbReference>
<keyword evidence="6" id="KW-1133">Transmembrane helix</keyword>
<keyword evidence="2" id="KW-0479">Metal-binding</keyword>
<dbReference type="Gene3D" id="2.60.40.1220">
    <property type="match status" value="1"/>
</dbReference>
<comment type="caution">
    <text evidence="8">The sequence shown here is derived from an EMBL/GenBank/DDBJ whole genome shotgun (WGS) entry which is preliminary data.</text>
</comment>
<proteinExistence type="predicted"/>
<dbReference type="OrthoDB" id="5242236at2"/>
<evidence type="ECO:0000313" key="8">
    <source>
        <dbReference type="EMBL" id="TXR52415.1"/>
    </source>
</evidence>
<dbReference type="SUPFAM" id="SSF81296">
    <property type="entry name" value="E set domains"/>
    <property type="match status" value="1"/>
</dbReference>
<evidence type="ECO:0000313" key="9">
    <source>
        <dbReference type="Proteomes" id="UP000321234"/>
    </source>
</evidence>
<dbReference type="EMBL" id="VKAC01000014">
    <property type="protein sequence ID" value="TXR52415.1"/>
    <property type="molecule type" value="Genomic_DNA"/>
</dbReference>
<dbReference type="GO" id="GO:0046688">
    <property type="term" value="P:response to copper ion"/>
    <property type="evidence" value="ECO:0007669"/>
    <property type="project" value="InterPro"/>
</dbReference>
<evidence type="ECO:0000256" key="1">
    <source>
        <dbReference type="ARBA" id="ARBA00004196"/>
    </source>
</evidence>
<feature type="compositionally biased region" description="Low complexity" evidence="5">
    <location>
        <begin position="146"/>
        <end position="160"/>
    </location>
</feature>
<dbReference type="InterPro" id="IPR014755">
    <property type="entry name" value="Cu-Rt/internalin_Ig-like"/>
</dbReference>
<keyword evidence="6" id="KW-0472">Membrane</keyword>
<dbReference type="Pfam" id="PF04234">
    <property type="entry name" value="CopC"/>
    <property type="match status" value="1"/>
</dbReference>
<dbReference type="RefSeq" id="WP_139713913.1">
    <property type="nucleotide sequence ID" value="NZ_VKAC01000014.1"/>
</dbReference>
<keyword evidence="3" id="KW-0732">Signal</keyword>
<keyword evidence="9" id="KW-1185">Reference proteome</keyword>
<feature type="domain" description="CopC" evidence="7">
    <location>
        <begin position="40"/>
        <end position="133"/>
    </location>
</feature>
<evidence type="ECO:0000259" key="7">
    <source>
        <dbReference type="Pfam" id="PF04234"/>
    </source>
</evidence>
<feature type="compositionally biased region" description="Low complexity" evidence="5">
    <location>
        <begin position="169"/>
        <end position="188"/>
    </location>
</feature>
<sequence>MRRFQVSERTSIGPLLVAAFVAAVVLQALALTVAGPAAAHGALKSTSPAEGEQLSVAPTEVVLDFNEVPLPLGTAVAVTDAQGTVVSTGQVQLDQRRLTQPLQPGLSPGNYRIAWRATSADGHPVSGELGFVVAAGAGAGAGAGGASSAAGGAAAGTGTPDADDGATGGAPSDPSAGPASAADASASPQAERPQVSATAGVNDGGGMSGGALLTGGAALLLLVAVAVSVLRRRRRTALTEEASTQRSPQR</sequence>
<evidence type="ECO:0000256" key="6">
    <source>
        <dbReference type="SAM" id="Phobius"/>
    </source>
</evidence>
<dbReference type="PANTHER" id="PTHR34820:SF4">
    <property type="entry name" value="INNER MEMBRANE PROTEIN YEBZ"/>
    <property type="match status" value="1"/>
</dbReference>
<protein>
    <submittedName>
        <fullName evidence="8">Copper resistance protein CopC</fullName>
    </submittedName>
</protein>
<dbReference type="GO" id="GO:0006825">
    <property type="term" value="P:copper ion transport"/>
    <property type="evidence" value="ECO:0007669"/>
    <property type="project" value="InterPro"/>
</dbReference>